<protein>
    <recommendedName>
        <fullName evidence="2">alanine dehydrogenase</fullName>
        <ecNumber evidence="2">1.4.1.1</ecNumber>
    </recommendedName>
</protein>
<dbReference type="InterPro" id="IPR007886">
    <property type="entry name" value="AlaDH/PNT_N"/>
</dbReference>
<dbReference type="FunFam" id="3.40.50.720:FF:000049">
    <property type="entry name" value="Alanine dehydrogenase"/>
    <property type="match status" value="1"/>
</dbReference>
<dbReference type="InterPro" id="IPR007698">
    <property type="entry name" value="AlaDH/PNT_NAD(H)-bd"/>
</dbReference>
<dbReference type="SMART" id="SM01003">
    <property type="entry name" value="AlaDh_PNT_N"/>
    <property type="match status" value="1"/>
</dbReference>
<dbReference type="SMART" id="SM01002">
    <property type="entry name" value="AlaDh_PNT_C"/>
    <property type="match status" value="1"/>
</dbReference>
<dbReference type="NCBIfam" id="TIGR00518">
    <property type="entry name" value="alaDH"/>
    <property type="match status" value="1"/>
</dbReference>
<evidence type="ECO:0000256" key="3">
    <source>
        <dbReference type="ARBA" id="ARBA00023002"/>
    </source>
</evidence>
<dbReference type="PANTHER" id="PTHR42795:SF1">
    <property type="entry name" value="ALANINE DEHYDROGENASE"/>
    <property type="match status" value="1"/>
</dbReference>
<comment type="similarity">
    <text evidence="1">Belongs to the AlaDH/PNT family.</text>
</comment>
<proteinExistence type="inferred from homology"/>
<dbReference type="PIRSF" id="PIRSF000183">
    <property type="entry name" value="Alanine_dh"/>
    <property type="match status" value="1"/>
</dbReference>
<dbReference type="GO" id="GO:0005886">
    <property type="term" value="C:plasma membrane"/>
    <property type="evidence" value="ECO:0007669"/>
    <property type="project" value="TreeGrafter"/>
</dbReference>
<dbReference type="GO" id="GO:0000286">
    <property type="term" value="F:alanine dehydrogenase activity"/>
    <property type="evidence" value="ECO:0007669"/>
    <property type="project" value="UniProtKB-EC"/>
</dbReference>
<organism evidence="7">
    <name type="scientific">freshwater metagenome</name>
    <dbReference type="NCBI Taxonomy" id="449393"/>
    <lineage>
        <taxon>unclassified sequences</taxon>
        <taxon>metagenomes</taxon>
        <taxon>ecological metagenomes</taxon>
    </lineage>
</organism>
<accession>A0A6J6VFX4</accession>
<evidence type="ECO:0000259" key="5">
    <source>
        <dbReference type="SMART" id="SM01002"/>
    </source>
</evidence>
<feature type="domain" description="Alanine dehydrogenase/pyridine nucleotide transhydrogenase NAD(H)-binding" evidence="5">
    <location>
        <begin position="154"/>
        <end position="302"/>
    </location>
</feature>
<sequence>MAMTQILSIGVPREVKTAEGRVAMTPDGVRECERYGIQVFVETSAGEGASISDADFVAAGATIVPTAADAWSQPMVVKVKEPKEEEFEFLRRDLTLFTYLHLAAYPKVASALIAAGTTSFAYETVQMPDSSLPLLAPMSEVAGRLAPQMGAHFLESHNGGRGVLMGGAPGVRPAKVVVLGAGNVGWNAAWIAAGMEAEVTLIDKNIDRLRYVDQIHRGRISTLASNRGSIERSIVEADLVIGAVLVAGGRAPVVVSEDMVRSMKRGAVIVDVAVDQGGCIETTRETTHTDPVYINHDVVHYAVGNMPGAVPHTSTYALTNVTLPFQIEVARHGALGAARTNSALAHGLNTHHGHVTYEAVATALSLPFVESLVALNQ</sequence>
<dbReference type="InterPro" id="IPR008141">
    <property type="entry name" value="Ala_DH"/>
</dbReference>
<evidence type="ECO:0000256" key="2">
    <source>
        <dbReference type="ARBA" id="ARBA00012897"/>
    </source>
</evidence>
<dbReference type="Gene3D" id="3.40.50.720">
    <property type="entry name" value="NAD(P)-binding Rossmann-like Domain"/>
    <property type="match status" value="2"/>
</dbReference>
<dbReference type="EMBL" id="CAEZZL010000134">
    <property type="protein sequence ID" value="CAB4769923.1"/>
    <property type="molecule type" value="Genomic_DNA"/>
</dbReference>
<dbReference type="CDD" id="cd05305">
    <property type="entry name" value="L-AlaDH"/>
    <property type="match status" value="1"/>
</dbReference>
<evidence type="ECO:0000313" key="7">
    <source>
        <dbReference type="EMBL" id="CAB4769923.1"/>
    </source>
</evidence>
<dbReference type="SUPFAM" id="SSF51735">
    <property type="entry name" value="NAD(P)-binding Rossmann-fold domains"/>
    <property type="match status" value="1"/>
</dbReference>
<reference evidence="7" key="1">
    <citation type="submission" date="2020-05" db="EMBL/GenBank/DDBJ databases">
        <authorList>
            <person name="Chiriac C."/>
            <person name="Salcher M."/>
            <person name="Ghai R."/>
            <person name="Kavagutti S V."/>
        </authorList>
    </citation>
    <scope>NUCLEOTIDE SEQUENCE</scope>
</reference>
<dbReference type="InterPro" id="IPR036291">
    <property type="entry name" value="NAD(P)-bd_dom_sf"/>
</dbReference>
<name>A0A6J6VFX4_9ZZZZ</name>
<dbReference type="SUPFAM" id="SSF52283">
    <property type="entry name" value="Formate/glycerate dehydrogenase catalytic domain-like"/>
    <property type="match status" value="1"/>
</dbReference>
<evidence type="ECO:0000256" key="1">
    <source>
        <dbReference type="ARBA" id="ARBA00005689"/>
    </source>
</evidence>
<dbReference type="Pfam" id="PF05222">
    <property type="entry name" value="AlaDh_PNT_N"/>
    <property type="match status" value="1"/>
</dbReference>
<gene>
    <name evidence="7" type="ORF">UFOPK2870_01265</name>
</gene>
<feature type="domain" description="Alanine dehydrogenase/pyridine nucleotide transhydrogenase N-terminal" evidence="6">
    <location>
        <begin position="10"/>
        <end position="142"/>
    </location>
</feature>
<keyword evidence="3" id="KW-0560">Oxidoreductase</keyword>
<dbReference type="EC" id="1.4.1.1" evidence="2"/>
<dbReference type="Pfam" id="PF01262">
    <property type="entry name" value="AlaDh_PNT_C"/>
    <property type="match status" value="1"/>
</dbReference>
<evidence type="ECO:0000256" key="4">
    <source>
        <dbReference type="ARBA" id="ARBA00023027"/>
    </source>
</evidence>
<dbReference type="AlphaFoldDB" id="A0A6J6VFX4"/>
<dbReference type="GO" id="GO:0042853">
    <property type="term" value="P:L-alanine catabolic process"/>
    <property type="evidence" value="ECO:0007669"/>
    <property type="project" value="InterPro"/>
</dbReference>
<keyword evidence="4" id="KW-0520">NAD</keyword>
<dbReference type="PANTHER" id="PTHR42795">
    <property type="entry name" value="ALANINE DEHYDROGENASE"/>
    <property type="match status" value="1"/>
</dbReference>
<evidence type="ECO:0000259" key="6">
    <source>
        <dbReference type="SMART" id="SM01003"/>
    </source>
</evidence>